<accession>A0A1I8IGR1</accession>
<protein>
    <submittedName>
        <fullName evidence="2">DUF3265 domain-containing protein</fullName>
    </submittedName>
</protein>
<sequence length="27" mass="3170">MPNRCCDSRACDWHCAVLYGDRSQLRL</sequence>
<dbReference type="WBParaSite" id="maker-uti_cns_0012526-snap-gene-0.11-mRNA-1">
    <property type="protein sequence ID" value="maker-uti_cns_0012526-snap-gene-0.11-mRNA-1"/>
    <property type="gene ID" value="maker-uti_cns_0012526-snap-gene-0.11"/>
</dbReference>
<name>A0A1I8IGR1_9PLAT</name>
<evidence type="ECO:0000313" key="2">
    <source>
        <dbReference type="WBParaSite" id="maker-uti_cns_0012526-snap-gene-0.11-mRNA-1"/>
    </source>
</evidence>
<dbReference type="AlphaFoldDB" id="A0A1I8IGR1"/>
<proteinExistence type="predicted"/>
<evidence type="ECO:0000313" key="1">
    <source>
        <dbReference type="Proteomes" id="UP000095280"/>
    </source>
</evidence>
<reference evidence="2" key="1">
    <citation type="submission" date="2016-11" db="UniProtKB">
        <authorList>
            <consortium name="WormBaseParasite"/>
        </authorList>
    </citation>
    <scope>IDENTIFICATION</scope>
</reference>
<organism evidence="1 2">
    <name type="scientific">Macrostomum lignano</name>
    <dbReference type="NCBI Taxonomy" id="282301"/>
    <lineage>
        <taxon>Eukaryota</taxon>
        <taxon>Metazoa</taxon>
        <taxon>Spiralia</taxon>
        <taxon>Lophotrochozoa</taxon>
        <taxon>Platyhelminthes</taxon>
        <taxon>Rhabditophora</taxon>
        <taxon>Macrostomorpha</taxon>
        <taxon>Macrostomida</taxon>
        <taxon>Macrostomidae</taxon>
        <taxon>Macrostomum</taxon>
    </lineage>
</organism>
<keyword evidence="1" id="KW-1185">Reference proteome</keyword>
<dbReference type="Proteomes" id="UP000095280">
    <property type="component" value="Unplaced"/>
</dbReference>